<reference evidence="11 12" key="1">
    <citation type="journal article" date="2007" name="Nature">
        <title>Evolution of genes and genomes on the Drosophila phylogeny.</title>
        <authorList>
            <consortium name="Drosophila 12 Genomes Consortium"/>
            <person name="Clark A.G."/>
            <person name="Eisen M.B."/>
            <person name="Smith D.R."/>
            <person name="Bergman C.M."/>
            <person name="Oliver B."/>
            <person name="Markow T.A."/>
            <person name="Kaufman T.C."/>
            <person name="Kellis M."/>
            <person name="Gelbart W."/>
            <person name="Iyer V.N."/>
            <person name="Pollard D.A."/>
            <person name="Sackton T.B."/>
            <person name="Larracuente A.M."/>
            <person name="Singh N.D."/>
            <person name="Abad J.P."/>
            <person name="Abt D.N."/>
            <person name="Adryan B."/>
            <person name="Aguade M."/>
            <person name="Akashi H."/>
            <person name="Anderson W.W."/>
            <person name="Aquadro C.F."/>
            <person name="Ardell D.H."/>
            <person name="Arguello R."/>
            <person name="Artieri C.G."/>
            <person name="Barbash D.A."/>
            <person name="Barker D."/>
            <person name="Barsanti P."/>
            <person name="Batterham P."/>
            <person name="Batzoglou S."/>
            <person name="Begun D."/>
            <person name="Bhutkar A."/>
            <person name="Blanco E."/>
            <person name="Bosak S.A."/>
            <person name="Bradley R.K."/>
            <person name="Brand A.D."/>
            <person name="Brent M.R."/>
            <person name="Brooks A.N."/>
            <person name="Brown R.H."/>
            <person name="Butlin R.K."/>
            <person name="Caggese C."/>
            <person name="Calvi B.R."/>
            <person name="Bernardo de Carvalho A."/>
            <person name="Caspi A."/>
            <person name="Castrezana S."/>
            <person name="Celniker S.E."/>
            <person name="Chang J.L."/>
            <person name="Chapple C."/>
            <person name="Chatterji S."/>
            <person name="Chinwalla A."/>
            <person name="Civetta A."/>
            <person name="Clifton S.W."/>
            <person name="Comeron J.M."/>
            <person name="Costello J.C."/>
            <person name="Coyne J.A."/>
            <person name="Daub J."/>
            <person name="David R.G."/>
            <person name="Delcher A.L."/>
            <person name="Delehaunty K."/>
            <person name="Do C.B."/>
            <person name="Ebling H."/>
            <person name="Edwards K."/>
            <person name="Eickbush T."/>
            <person name="Evans J.D."/>
            <person name="Filipski A."/>
            <person name="Findeiss S."/>
            <person name="Freyhult E."/>
            <person name="Fulton L."/>
            <person name="Fulton R."/>
            <person name="Garcia A.C."/>
            <person name="Gardiner A."/>
            <person name="Garfield D.A."/>
            <person name="Garvin B.E."/>
            <person name="Gibson G."/>
            <person name="Gilbert D."/>
            <person name="Gnerre S."/>
            <person name="Godfrey J."/>
            <person name="Good R."/>
            <person name="Gotea V."/>
            <person name="Gravely B."/>
            <person name="Greenberg A.J."/>
            <person name="Griffiths-Jones S."/>
            <person name="Gross S."/>
            <person name="Guigo R."/>
            <person name="Gustafson E.A."/>
            <person name="Haerty W."/>
            <person name="Hahn M.W."/>
            <person name="Halligan D.L."/>
            <person name="Halpern A.L."/>
            <person name="Halter G.M."/>
            <person name="Han M.V."/>
            <person name="Heger A."/>
            <person name="Hillier L."/>
            <person name="Hinrichs A.S."/>
            <person name="Holmes I."/>
            <person name="Hoskins R.A."/>
            <person name="Hubisz M.J."/>
            <person name="Hultmark D."/>
            <person name="Huntley M.A."/>
            <person name="Jaffe D.B."/>
            <person name="Jagadeeshan S."/>
            <person name="Jeck W.R."/>
            <person name="Johnson J."/>
            <person name="Jones C.D."/>
            <person name="Jordan W.C."/>
            <person name="Karpen G.H."/>
            <person name="Kataoka E."/>
            <person name="Keightley P.D."/>
            <person name="Kheradpour P."/>
            <person name="Kirkness E.F."/>
            <person name="Koerich L.B."/>
            <person name="Kristiansen K."/>
            <person name="Kudrna D."/>
            <person name="Kulathinal R.J."/>
            <person name="Kumar S."/>
            <person name="Kwok R."/>
            <person name="Lander E."/>
            <person name="Langley C.H."/>
            <person name="Lapoint R."/>
            <person name="Lazzaro B.P."/>
            <person name="Lee S.J."/>
            <person name="Levesque L."/>
            <person name="Li R."/>
            <person name="Lin C.F."/>
            <person name="Lin M.F."/>
            <person name="Lindblad-Toh K."/>
            <person name="Llopart A."/>
            <person name="Long M."/>
            <person name="Low L."/>
            <person name="Lozovsky E."/>
            <person name="Lu J."/>
            <person name="Luo M."/>
            <person name="Machado C.A."/>
            <person name="Makalowski W."/>
            <person name="Marzo M."/>
            <person name="Matsuda M."/>
            <person name="Matzkin L."/>
            <person name="McAllister B."/>
            <person name="McBride C.S."/>
            <person name="McKernan B."/>
            <person name="McKernan K."/>
            <person name="Mendez-Lago M."/>
            <person name="Minx P."/>
            <person name="Mollenhauer M.U."/>
            <person name="Montooth K."/>
            <person name="Mount S.M."/>
            <person name="Mu X."/>
            <person name="Myers E."/>
            <person name="Negre B."/>
            <person name="Newfeld S."/>
            <person name="Nielsen R."/>
            <person name="Noor M.A."/>
            <person name="O'Grady P."/>
            <person name="Pachter L."/>
            <person name="Papaceit M."/>
            <person name="Parisi M.J."/>
            <person name="Parisi M."/>
            <person name="Parts L."/>
            <person name="Pedersen J.S."/>
            <person name="Pesole G."/>
            <person name="Phillippy A.M."/>
            <person name="Ponting C.P."/>
            <person name="Pop M."/>
            <person name="Porcelli D."/>
            <person name="Powell J.R."/>
            <person name="Prohaska S."/>
            <person name="Pruitt K."/>
            <person name="Puig M."/>
            <person name="Quesneville H."/>
            <person name="Ram K.R."/>
            <person name="Rand D."/>
            <person name="Rasmussen M.D."/>
            <person name="Reed L.K."/>
            <person name="Reenan R."/>
            <person name="Reily A."/>
            <person name="Remington K.A."/>
            <person name="Rieger T.T."/>
            <person name="Ritchie M.G."/>
            <person name="Robin C."/>
            <person name="Rogers Y.H."/>
            <person name="Rohde C."/>
            <person name="Rozas J."/>
            <person name="Rubenfield M.J."/>
            <person name="Ruiz A."/>
            <person name="Russo S."/>
            <person name="Salzberg S.L."/>
            <person name="Sanchez-Gracia A."/>
            <person name="Saranga D.J."/>
            <person name="Sato H."/>
            <person name="Schaeffer S.W."/>
            <person name="Schatz M.C."/>
            <person name="Schlenke T."/>
            <person name="Schwartz R."/>
            <person name="Segarra C."/>
            <person name="Singh R.S."/>
            <person name="Sirot L."/>
            <person name="Sirota M."/>
            <person name="Sisneros N.B."/>
            <person name="Smith C.D."/>
            <person name="Smith T.F."/>
            <person name="Spieth J."/>
            <person name="Stage D.E."/>
            <person name="Stark A."/>
            <person name="Stephan W."/>
            <person name="Strausberg R.L."/>
            <person name="Strempel S."/>
            <person name="Sturgill D."/>
            <person name="Sutton G."/>
            <person name="Sutton G.G."/>
            <person name="Tao W."/>
            <person name="Teichmann S."/>
            <person name="Tobari Y.N."/>
            <person name="Tomimura Y."/>
            <person name="Tsolas J.M."/>
            <person name="Valente V.L."/>
            <person name="Venter E."/>
            <person name="Venter J.C."/>
            <person name="Vicario S."/>
            <person name="Vieira F.G."/>
            <person name="Vilella A.J."/>
            <person name="Villasante A."/>
            <person name="Walenz B."/>
            <person name="Wang J."/>
            <person name="Wasserman M."/>
            <person name="Watts T."/>
            <person name="Wilson D."/>
            <person name="Wilson R.K."/>
            <person name="Wing R.A."/>
            <person name="Wolfner M.F."/>
            <person name="Wong A."/>
            <person name="Wong G.K."/>
            <person name="Wu C.I."/>
            <person name="Wu G."/>
            <person name="Yamamoto D."/>
            <person name="Yang H.P."/>
            <person name="Yang S.P."/>
            <person name="Yorke J.A."/>
            <person name="Yoshida K."/>
            <person name="Zdobnov E."/>
            <person name="Zhang P."/>
            <person name="Zhang Y."/>
            <person name="Zimin A.V."/>
            <person name="Baldwin J."/>
            <person name="Abdouelleil A."/>
            <person name="Abdulkadir J."/>
            <person name="Abebe A."/>
            <person name="Abera B."/>
            <person name="Abreu J."/>
            <person name="Acer S.C."/>
            <person name="Aftuck L."/>
            <person name="Alexander A."/>
            <person name="An P."/>
            <person name="Anderson E."/>
            <person name="Anderson S."/>
            <person name="Arachi H."/>
            <person name="Azer M."/>
            <person name="Bachantsang P."/>
            <person name="Barry A."/>
            <person name="Bayul T."/>
            <person name="Berlin A."/>
            <person name="Bessette D."/>
            <person name="Bloom T."/>
            <person name="Blye J."/>
            <person name="Boguslavskiy L."/>
            <person name="Bonnet C."/>
            <person name="Boukhgalter B."/>
            <person name="Bourzgui I."/>
            <person name="Brown A."/>
            <person name="Cahill P."/>
            <person name="Channer S."/>
            <person name="Cheshatsang Y."/>
            <person name="Chuda L."/>
            <person name="Citroen M."/>
            <person name="Collymore A."/>
            <person name="Cooke P."/>
            <person name="Costello M."/>
            <person name="D'Aco K."/>
            <person name="Daza R."/>
            <person name="De Haan G."/>
            <person name="DeGray S."/>
            <person name="DeMaso C."/>
            <person name="Dhargay N."/>
            <person name="Dooley K."/>
            <person name="Dooley E."/>
            <person name="Doricent M."/>
            <person name="Dorje P."/>
            <person name="Dorjee K."/>
            <person name="Dupes A."/>
            <person name="Elong R."/>
            <person name="Falk J."/>
            <person name="Farina A."/>
            <person name="Faro S."/>
            <person name="Ferguson D."/>
            <person name="Fisher S."/>
            <person name="Foley C.D."/>
            <person name="Franke A."/>
            <person name="Friedrich D."/>
            <person name="Gadbois L."/>
            <person name="Gearin G."/>
            <person name="Gearin C.R."/>
            <person name="Giannoukos G."/>
            <person name="Goode T."/>
            <person name="Graham J."/>
            <person name="Grandbois E."/>
            <person name="Grewal S."/>
            <person name="Gyaltsen K."/>
            <person name="Hafez N."/>
            <person name="Hagos B."/>
            <person name="Hall J."/>
            <person name="Henson C."/>
            <person name="Hollinger A."/>
            <person name="Honan T."/>
            <person name="Huard M.D."/>
            <person name="Hughes L."/>
            <person name="Hurhula B."/>
            <person name="Husby M.E."/>
            <person name="Kamat A."/>
            <person name="Kanga B."/>
            <person name="Kashin S."/>
            <person name="Khazanovich D."/>
            <person name="Kisner P."/>
            <person name="Lance K."/>
            <person name="Lara M."/>
            <person name="Lee W."/>
            <person name="Lennon N."/>
            <person name="Letendre F."/>
            <person name="LeVine R."/>
            <person name="Lipovsky A."/>
            <person name="Liu X."/>
            <person name="Liu J."/>
            <person name="Liu S."/>
            <person name="Lokyitsang T."/>
            <person name="Lokyitsang Y."/>
            <person name="Lubonja R."/>
            <person name="Lui A."/>
            <person name="MacDonald P."/>
            <person name="Magnisalis V."/>
            <person name="Maru K."/>
            <person name="Matthews C."/>
            <person name="McCusker W."/>
            <person name="McDonough S."/>
            <person name="Mehta T."/>
            <person name="Meldrim J."/>
            <person name="Meneus L."/>
            <person name="Mihai O."/>
            <person name="Mihalev A."/>
            <person name="Mihova T."/>
            <person name="Mittelman R."/>
            <person name="Mlenga V."/>
            <person name="Montmayeur A."/>
            <person name="Mulrain L."/>
            <person name="Navidi A."/>
            <person name="Naylor J."/>
            <person name="Negash T."/>
            <person name="Nguyen T."/>
            <person name="Nguyen N."/>
            <person name="Nicol R."/>
            <person name="Norbu C."/>
            <person name="Norbu N."/>
            <person name="Novod N."/>
            <person name="O'Neill B."/>
            <person name="Osman S."/>
            <person name="Markiewicz E."/>
            <person name="Oyono O.L."/>
            <person name="Patti C."/>
            <person name="Phunkhang P."/>
            <person name="Pierre F."/>
            <person name="Priest M."/>
            <person name="Raghuraman S."/>
            <person name="Rege F."/>
            <person name="Reyes R."/>
            <person name="Rise C."/>
            <person name="Rogov P."/>
            <person name="Ross K."/>
            <person name="Ryan E."/>
            <person name="Settipalli S."/>
            <person name="Shea T."/>
            <person name="Sherpa N."/>
            <person name="Shi L."/>
            <person name="Shih D."/>
            <person name="Sparrow T."/>
            <person name="Spaulding J."/>
            <person name="Stalker J."/>
            <person name="Stange-Thomann N."/>
            <person name="Stavropoulos S."/>
            <person name="Stone C."/>
            <person name="Strader C."/>
            <person name="Tesfaye S."/>
            <person name="Thomson T."/>
            <person name="Thoulutsang Y."/>
            <person name="Thoulutsang D."/>
            <person name="Topham K."/>
            <person name="Topping I."/>
            <person name="Tsamla T."/>
            <person name="Vassiliev H."/>
            <person name="Vo A."/>
            <person name="Wangchuk T."/>
            <person name="Wangdi T."/>
            <person name="Weiand M."/>
            <person name="Wilkinson J."/>
            <person name="Wilson A."/>
            <person name="Yadav S."/>
            <person name="Young G."/>
            <person name="Yu Q."/>
            <person name="Zembek L."/>
            <person name="Zhong D."/>
            <person name="Zimmer A."/>
            <person name="Zwirko Z."/>
            <person name="Jaffe D.B."/>
            <person name="Alvarez P."/>
            <person name="Brockman W."/>
            <person name="Butler J."/>
            <person name="Chin C."/>
            <person name="Gnerre S."/>
            <person name="Grabherr M."/>
            <person name="Kleber M."/>
            <person name="Mauceli E."/>
            <person name="MacCallum I."/>
        </authorList>
    </citation>
    <scope>NUCLEOTIDE SEQUENCE [LARGE SCALE GENOMIC DNA]</scope>
    <source>
        <strain evidence="12">Tucson 14030-0811.24</strain>
    </source>
</reference>
<comment type="subcellular location">
    <subcellularLocation>
        <location evidence="1 10">Cell membrane</location>
        <topology evidence="1 10">Multi-pass membrane protein</topology>
    </subcellularLocation>
</comment>
<evidence type="ECO:0000256" key="4">
    <source>
        <dbReference type="ARBA" id="ARBA00022692"/>
    </source>
</evidence>
<evidence type="ECO:0000256" key="2">
    <source>
        <dbReference type="ARBA" id="ARBA00022475"/>
    </source>
</evidence>
<feature type="transmembrane region" description="Helical" evidence="10">
    <location>
        <begin position="87"/>
        <end position="105"/>
    </location>
</feature>
<protein>
    <recommendedName>
        <fullName evidence="10">Odorant receptor</fullName>
    </recommendedName>
</protein>
<evidence type="ECO:0000256" key="10">
    <source>
        <dbReference type="RuleBase" id="RU351113"/>
    </source>
</evidence>
<dbReference type="GO" id="GO:0004984">
    <property type="term" value="F:olfactory receptor activity"/>
    <property type="evidence" value="ECO:0007669"/>
    <property type="project" value="InterPro"/>
</dbReference>
<feature type="transmembrane region" description="Helical" evidence="10">
    <location>
        <begin position="147"/>
        <end position="168"/>
    </location>
</feature>
<keyword evidence="8 10" id="KW-0675">Receptor</keyword>
<dbReference type="InterPro" id="IPR004117">
    <property type="entry name" value="7tm6_olfct_rcpt"/>
</dbReference>
<dbReference type="InParanoid" id="B4MM51"/>
<dbReference type="PANTHER" id="PTHR21137:SF35">
    <property type="entry name" value="ODORANT RECEPTOR 19A-RELATED"/>
    <property type="match status" value="1"/>
</dbReference>
<dbReference type="OMA" id="WYFVMAF"/>
<keyword evidence="5 10" id="KW-0552">Olfaction</keyword>
<dbReference type="AlphaFoldDB" id="B4MM51"/>
<dbReference type="eggNOG" id="ENOG502SXXU">
    <property type="taxonomic scope" value="Eukaryota"/>
</dbReference>
<evidence type="ECO:0000256" key="6">
    <source>
        <dbReference type="ARBA" id="ARBA00022989"/>
    </source>
</evidence>
<keyword evidence="7 10" id="KW-0472">Membrane</keyword>
<keyword evidence="6 10" id="KW-1133">Transmembrane helix</keyword>
<keyword evidence="3 10" id="KW-0716">Sensory transduction</keyword>
<keyword evidence="2" id="KW-1003">Cell membrane</keyword>
<dbReference type="FunCoup" id="B4MM51">
    <property type="interactions" value="15"/>
</dbReference>
<gene>
    <name evidence="11" type="primary">Dwil\GK17339</name>
    <name evidence="11" type="ORF">Dwil_GK17339</name>
</gene>
<dbReference type="GO" id="GO:0007165">
    <property type="term" value="P:signal transduction"/>
    <property type="evidence" value="ECO:0007669"/>
    <property type="project" value="UniProtKB-KW"/>
</dbReference>
<feature type="transmembrane region" description="Helical" evidence="10">
    <location>
        <begin position="303"/>
        <end position="322"/>
    </location>
</feature>
<keyword evidence="12" id="KW-1185">Reference proteome</keyword>
<dbReference type="EMBL" id="CH963847">
    <property type="protein sequence ID" value="EDW73060.1"/>
    <property type="molecule type" value="Genomic_DNA"/>
</dbReference>
<dbReference type="Pfam" id="PF02949">
    <property type="entry name" value="7tm_6"/>
    <property type="match status" value="1"/>
</dbReference>
<proteinExistence type="inferred from homology"/>
<keyword evidence="9 10" id="KW-0807">Transducer</keyword>
<evidence type="ECO:0000256" key="5">
    <source>
        <dbReference type="ARBA" id="ARBA00022725"/>
    </source>
</evidence>
<feature type="transmembrane region" description="Helical" evidence="10">
    <location>
        <begin position="54"/>
        <end position="75"/>
    </location>
</feature>
<evidence type="ECO:0000256" key="7">
    <source>
        <dbReference type="ARBA" id="ARBA00023136"/>
    </source>
</evidence>
<dbReference type="PhylomeDB" id="B4MM51"/>
<organism evidence="11 12">
    <name type="scientific">Drosophila willistoni</name>
    <name type="common">Fruit fly</name>
    <dbReference type="NCBI Taxonomy" id="7260"/>
    <lineage>
        <taxon>Eukaryota</taxon>
        <taxon>Metazoa</taxon>
        <taxon>Ecdysozoa</taxon>
        <taxon>Arthropoda</taxon>
        <taxon>Hexapoda</taxon>
        <taxon>Insecta</taxon>
        <taxon>Pterygota</taxon>
        <taxon>Neoptera</taxon>
        <taxon>Endopterygota</taxon>
        <taxon>Diptera</taxon>
        <taxon>Brachycera</taxon>
        <taxon>Muscomorpha</taxon>
        <taxon>Ephydroidea</taxon>
        <taxon>Drosophilidae</taxon>
        <taxon>Drosophila</taxon>
        <taxon>Sophophora</taxon>
    </lineage>
</organism>
<feature type="transmembrane region" description="Helical" evidence="10">
    <location>
        <begin position="189"/>
        <end position="211"/>
    </location>
</feature>
<keyword evidence="4 10" id="KW-0812">Transmembrane</keyword>
<feature type="transmembrane region" description="Helical" evidence="10">
    <location>
        <begin position="272"/>
        <end position="296"/>
    </location>
</feature>
<comment type="caution">
    <text evidence="10">Lacks conserved residue(s) required for the propagation of feature annotation.</text>
</comment>
<dbReference type="GO" id="GO:0005886">
    <property type="term" value="C:plasma membrane"/>
    <property type="evidence" value="ECO:0007669"/>
    <property type="project" value="UniProtKB-SubCell"/>
</dbReference>
<dbReference type="PANTHER" id="PTHR21137">
    <property type="entry name" value="ODORANT RECEPTOR"/>
    <property type="match status" value="1"/>
</dbReference>
<dbReference type="HOGENOM" id="CLU_055891_1_0_1"/>
<accession>B4MM51</accession>
<evidence type="ECO:0000256" key="8">
    <source>
        <dbReference type="ARBA" id="ARBA00023170"/>
    </source>
</evidence>
<evidence type="ECO:0000313" key="12">
    <source>
        <dbReference type="Proteomes" id="UP000007798"/>
    </source>
</evidence>
<evidence type="ECO:0000256" key="3">
    <source>
        <dbReference type="ARBA" id="ARBA00022606"/>
    </source>
</evidence>
<evidence type="ECO:0000256" key="1">
    <source>
        <dbReference type="ARBA" id="ARBA00004651"/>
    </source>
</evidence>
<comment type="similarity">
    <text evidence="10">Belongs to the insect chemoreceptor superfamily. Heteromeric odorant receptor channel (TC 1.A.69) family.</text>
</comment>
<dbReference type="KEGG" id="dwi:6638780"/>
<sequence>MNWQRFYEQFVDGWQVLHKFTHPRHMTVYYNREQMKAIWNYMNTEERQLPIRCIWHYFIIVQIYIFFLSLLYGIPESFDSIVDLGEDILWVIAAFFLCFKVIYFLNYADDIDIIIDTLEQMHHEPNTIKRIRSIQREHFLLETGLSVAWYGAMAFFSTVIVSHPLWSAQTLLFHCAYPFELHNPIEHPICHFIILLTQIFIMTYYQLWILYTELFSVHCFSQLAVHFQILCIELRELKKKTDDEQHFSSELRRLVRCHQRILHLVQRVNEVFYAPLILQLFATFALLCLSAFVVMACRDQIEIVIRFAIFMLMTFSYISYWSKFGDMVTEKSHEVALAAYDAYQYSSKSKLLKSQRNLILIMLRAQKPLNMKANPFPAYNLNNCMLLLKQCYTILTVLLRYLD</sequence>
<evidence type="ECO:0000313" key="11">
    <source>
        <dbReference type="EMBL" id="EDW73060.1"/>
    </source>
</evidence>
<dbReference type="Proteomes" id="UP000007798">
    <property type="component" value="Unassembled WGS sequence"/>
</dbReference>
<evidence type="ECO:0000256" key="9">
    <source>
        <dbReference type="ARBA" id="ARBA00023224"/>
    </source>
</evidence>
<dbReference type="OrthoDB" id="6604226at2759"/>
<dbReference type="GO" id="GO:0005549">
    <property type="term" value="F:odorant binding"/>
    <property type="evidence" value="ECO:0007669"/>
    <property type="project" value="InterPro"/>
</dbReference>
<name>B4MM51_DROWI</name>